<dbReference type="InterPro" id="IPR001764">
    <property type="entry name" value="Glyco_hydro_3_N"/>
</dbReference>
<dbReference type="Pfam" id="PF07942">
    <property type="entry name" value="CARME"/>
    <property type="match status" value="1"/>
</dbReference>
<accession>A0A9P1FJ30</accession>
<feature type="compositionally biased region" description="Pro residues" evidence="5">
    <location>
        <begin position="1780"/>
        <end position="1789"/>
    </location>
</feature>
<dbReference type="GO" id="GO:0046556">
    <property type="term" value="F:alpha-L-arabinofuranosidase activity"/>
    <property type="evidence" value="ECO:0007669"/>
    <property type="project" value="TreeGrafter"/>
</dbReference>
<dbReference type="InterPro" id="IPR036881">
    <property type="entry name" value="Glyco_hydro_3_C_sf"/>
</dbReference>
<keyword evidence="2 6" id="KW-0732">Signal</keyword>
<dbReference type="PRINTS" id="PR00133">
    <property type="entry name" value="GLHYDRLASE3"/>
</dbReference>
<dbReference type="SUPFAM" id="SSF53335">
    <property type="entry name" value="S-adenosyl-L-methionine-dependent methyltransferases"/>
    <property type="match status" value="1"/>
</dbReference>
<dbReference type="Gene3D" id="2.60.120.920">
    <property type="match status" value="1"/>
</dbReference>
<dbReference type="InterPro" id="IPR043136">
    <property type="entry name" value="B30.2/SPRY_sf"/>
</dbReference>
<dbReference type="InterPro" id="IPR029063">
    <property type="entry name" value="SAM-dependent_MTases_sf"/>
</dbReference>
<feature type="domain" description="WSC" evidence="7">
    <location>
        <begin position="23"/>
        <end position="114"/>
    </location>
</feature>
<dbReference type="Gene3D" id="3.40.50.150">
    <property type="entry name" value="Vaccinia Virus protein VP39"/>
    <property type="match status" value="1"/>
</dbReference>
<dbReference type="PANTHER" id="PTHR42721">
    <property type="entry name" value="SUGAR HYDROLASE-RELATED"/>
    <property type="match status" value="1"/>
</dbReference>
<dbReference type="InterPro" id="IPR058917">
    <property type="entry name" value="RESC6_dom"/>
</dbReference>
<dbReference type="GO" id="GO:0045493">
    <property type="term" value="P:xylan catabolic process"/>
    <property type="evidence" value="ECO:0007669"/>
    <property type="project" value="InterPro"/>
</dbReference>
<dbReference type="InterPro" id="IPR002772">
    <property type="entry name" value="Glyco_hydro_3_C"/>
</dbReference>
<dbReference type="SMART" id="SM00321">
    <property type="entry name" value="WSC"/>
    <property type="match status" value="1"/>
</dbReference>
<dbReference type="InterPro" id="IPR036962">
    <property type="entry name" value="Glyco_hydro_3_N_sf"/>
</dbReference>
<dbReference type="InterPro" id="IPR002889">
    <property type="entry name" value="WSC_carb-bd"/>
</dbReference>
<dbReference type="Pfam" id="PF00622">
    <property type="entry name" value="SPRY"/>
    <property type="match status" value="1"/>
</dbReference>
<dbReference type="Pfam" id="PF01822">
    <property type="entry name" value="WSC"/>
    <property type="match status" value="1"/>
</dbReference>
<dbReference type="PANTHER" id="PTHR42721:SF3">
    <property type="entry name" value="BETA-D-XYLOSIDASE 5-RELATED"/>
    <property type="match status" value="1"/>
</dbReference>
<evidence type="ECO:0000256" key="2">
    <source>
        <dbReference type="ARBA" id="ARBA00022729"/>
    </source>
</evidence>
<dbReference type="Gene3D" id="2.60.40.10">
    <property type="entry name" value="Immunoglobulins"/>
    <property type="match status" value="1"/>
</dbReference>
<dbReference type="Pfam" id="PF26188">
    <property type="entry name" value="RESC6"/>
    <property type="match status" value="1"/>
</dbReference>
<feature type="compositionally biased region" description="Acidic residues" evidence="5">
    <location>
        <begin position="1422"/>
        <end position="1434"/>
    </location>
</feature>
<gene>
    <name evidence="8" type="ORF">C1SCF055_LOCUS5936</name>
</gene>
<dbReference type="GO" id="GO:0031222">
    <property type="term" value="P:arabinan catabolic process"/>
    <property type="evidence" value="ECO:0007669"/>
    <property type="project" value="TreeGrafter"/>
</dbReference>
<dbReference type="Gene3D" id="3.20.20.300">
    <property type="entry name" value="Glycoside hydrolase, family 3, N-terminal domain"/>
    <property type="match status" value="1"/>
</dbReference>
<dbReference type="Gene3D" id="3.40.50.1700">
    <property type="entry name" value="Glycoside hydrolase family 3 C-terminal domain"/>
    <property type="match status" value="1"/>
</dbReference>
<evidence type="ECO:0000256" key="4">
    <source>
        <dbReference type="ARBA" id="ARBA00023295"/>
    </source>
</evidence>
<evidence type="ECO:0000259" key="7">
    <source>
        <dbReference type="PROSITE" id="PS51212"/>
    </source>
</evidence>
<reference evidence="8" key="1">
    <citation type="submission" date="2022-10" db="EMBL/GenBank/DDBJ databases">
        <authorList>
            <person name="Chen Y."/>
            <person name="Dougan E. K."/>
            <person name="Chan C."/>
            <person name="Rhodes N."/>
            <person name="Thang M."/>
        </authorList>
    </citation>
    <scope>NUCLEOTIDE SEQUENCE</scope>
</reference>
<proteinExistence type="inferred from homology"/>
<evidence type="ECO:0000313" key="9">
    <source>
        <dbReference type="EMBL" id="CAL4765138.1"/>
    </source>
</evidence>
<evidence type="ECO:0000256" key="5">
    <source>
        <dbReference type="SAM" id="MobiDB-lite"/>
    </source>
</evidence>
<keyword evidence="4" id="KW-0326">Glycosidase</keyword>
<protein>
    <recommendedName>
        <fullName evidence="7">WSC domain-containing protein</fullName>
    </recommendedName>
</protein>
<dbReference type="Pfam" id="PF00933">
    <property type="entry name" value="Glyco_hydro_3"/>
    <property type="match status" value="1"/>
</dbReference>
<comment type="caution">
    <text evidence="8">The sequence shown here is derived from an EMBL/GenBank/DDBJ whole genome shotgun (WGS) entry which is preliminary data.</text>
</comment>
<feature type="compositionally biased region" description="Low complexity" evidence="5">
    <location>
        <begin position="1808"/>
        <end position="1819"/>
    </location>
</feature>
<dbReference type="SMART" id="SM01217">
    <property type="entry name" value="Fn3_like"/>
    <property type="match status" value="1"/>
</dbReference>
<dbReference type="SMART" id="SM00449">
    <property type="entry name" value="SPRY"/>
    <property type="match status" value="1"/>
</dbReference>
<dbReference type="GO" id="GO:0008757">
    <property type="term" value="F:S-adenosylmethionine-dependent methyltransferase activity"/>
    <property type="evidence" value="ECO:0007669"/>
    <property type="project" value="InterPro"/>
</dbReference>
<dbReference type="InterPro" id="IPR012901">
    <property type="entry name" value="CARME"/>
</dbReference>
<reference evidence="9 10" key="2">
    <citation type="submission" date="2024-05" db="EMBL/GenBank/DDBJ databases">
        <authorList>
            <person name="Chen Y."/>
            <person name="Shah S."/>
            <person name="Dougan E. K."/>
            <person name="Thang M."/>
            <person name="Chan C."/>
        </authorList>
    </citation>
    <scope>NUCLEOTIDE SEQUENCE [LARGE SCALE GENOMIC DNA]</scope>
</reference>
<evidence type="ECO:0000256" key="6">
    <source>
        <dbReference type="SAM" id="SignalP"/>
    </source>
</evidence>
<dbReference type="Proteomes" id="UP001152797">
    <property type="component" value="Unassembled WGS sequence"/>
</dbReference>
<feature type="region of interest" description="Disordered" evidence="5">
    <location>
        <begin position="1417"/>
        <end position="1442"/>
    </location>
</feature>
<sequence length="1837" mass="201630">MSSRCRQFCSSFLLLVSANAGCIVENSICYVDTPARILGSENVALGPITPEYCAQLCANGKFRLAGTENGGECYCGDKLNTDKPKAAQSCGTACTGDSSKKCGGVWFISVFEVKCSGAPEPPPKVQPELVNPCFKTPFSQMPFCNATLPIDTRVADAISRMSLTEKIGALGTNTPEIKSLGLPRYNWWSEASSGVQSARNTQTTKFPFPITTGMSFNRSLWKLVGRQIGREARAAMNTGNAFSTFWAPVINLAREPRWGRNIETPGEDPYLTGEYAENFVQGFQEAPEDPSHIQASACCKHYVANEMESTTQADGEHHDRNHVDSAVSMQDLVDSYMRPFQACVEKGRVSSLMCSYNAVNGVPSCANDWLLQTVARDNWGFDGYITSDCDADADVYKSHHYTSTPEEAVKAVLNAGTDIDCTSFVPTYAQSALDKGLISVQDIDERLKMLFRVRMRLSHFDPKGPLDYIPASAICSDYAMQLSHDAVQQSASLLKNMEQTLPLQKDRVGTVAIIGPNWNLSKSDAGYYGPSHPCGRFFTLVDAVSKGGQVKTESIAGVPSVLSEDQSGIDAAVEMAKKVDTVLLAVGTDLSWAAEGHDAKNISFTTAQSVLIQRVAAAAKKPVVIVMFTAVPLDISEILANPKVGAVLHLGQPSVAVMGIAPILYGESSPAGRTIQTIYESAYQDQISIFDFNMRPGPSTFARPDCTNQDASQCPKGTNPGRTYRFYTGKAVIPFGFGLSYTTFRYSLATVPKSLSLEPLGDLLTSDLFPRSAQLQSTMSRSNWKEQAQYAVRVTNTGDRDADDTVLGFLIPPDAGRDGIPLKILFGFQRVHVKAGATETVWLYPSMLDFATVGKNGQFKTHPGEYRVQFGIPETVPFGMGFAEDKLSAMPTDLPDIMAGPDAAVLPARPVAEFRSLGDGISTLPASSYGSLASVFLHLMRDWSELCEHVISVQYTPVLRELKELLPRGGQVLLPGAGLGRLAMMLAAEGFQVEANDASRLFLTFADYILNRAPRSGTMLFPLAHVFSENWGHAQQYTQITVPTIAPESLVNLNGTRPPLLIVPGDFVKTYEVGGPGFRRFDAAWLKLYPLELAPIPVVRWALVTCFFIDTPKDVEELFRVMDGLLEEGGVWVNLGPLNWRKEARMKLAWEEIVSIWQQKGFEFLSQKRIECDYHIPRGEKTLSGIQEMQRRLARAVMALGPEAFDARGISSLMYAWGLMRFKSKLLKPFCISARTRMKEFDNQSIANMVFGIGLLGLKGETRVLDEIGRQVPPRLNEFHIEEVVSIVYSLGKLGYSPAGGLMEAIGDYVIERVEDFDPVQLTKLVVSVNELDFNKRRLMLVLWNHLAREIKSFSTHQLVVIVRTAAKRRVRHEKFAKAVSEEVLDRLNELNRDVRLTQIMDNLKILQGLVSSPNLKPADVQNDEEDAEEEEGEAAGTATKKKKKKKKACGVEVDASKSSASCNADDAWLGVRGRPGVLKGAYQYEVELKNECLLRVGWAALEGRRALGTDERSFGYGGTGMKSNCGKFEKYGEIFEAQTGAVVTCLLDRQDPRRSSISYCLNGRNLGVAFRLPPWLADVPLFPAICGREDWQATCRFRDLTFPHGGFWSLEDANRCDVAEDGGAASAAAAVFAAAPFVEERELKQLDVPDENLVELRSEQEVVEKDLKSWLIQEYGISSADFHAEFGEKKRFAVLALTSHRVARSMVNAPPPGLLVNLRPAFSEEAQEMLALRRPNKGATTDVVARRLIAGALDGDIKLTKEQLRQIRAKNDVARCGPRKPPPAPPMPTLETESESESSEKPKESASKLSSAKAAALQPAPPAKRQGEGCLSCLSY</sequence>
<evidence type="ECO:0000256" key="3">
    <source>
        <dbReference type="ARBA" id="ARBA00022801"/>
    </source>
</evidence>
<name>A0A9P1FJ30_9DINO</name>
<dbReference type="OrthoDB" id="47059at2759"/>
<evidence type="ECO:0000313" key="8">
    <source>
        <dbReference type="EMBL" id="CAI3977826.1"/>
    </source>
</evidence>
<dbReference type="EMBL" id="CAMXCT010000369">
    <property type="protein sequence ID" value="CAI3977826.1"/>
    <property type="molecule type" value="Genomic_DNA"/>
</dbReference>
<keyword evidence="10" id="KW-1185">Reference proteome</keyword>
<keyword evidence="3" id="KW-0378">Hydrolase</keyword>
<feature type="region of interest" description="Disordered" evidence="5">
    <location>
        <begin position="1770"/>
        <end position="1837"/>
    </location>
</feature>
<dbReference type="GO" id="GO:0009044">
    <property type="term" value="F:xylan 1,4-beta-xylosidase activity"/>
    <property type="evidence" value="ECO:0007669"/>
    <property type="project" value="InterPro"/>
</dbReference>
<dbReference type="SUPFAM" id="SSF51445">
    <property type="entry name" value="(Trans)glycosidases"/>
    <property type="match status" value="1"/>
</dbReference>
<dbReference type="PROSITE" id="PS51212">
    <property type="entry name" value="WSC"/>
    <property type="match status" value="1"/>
</dbReference>
<dbReference type="InterPro" id="IPR026891">
    <property type="entry name" value="Fn3-like"/>
</dbReference>
<evidence type="ECO:0000313" key="10">
    <source>
        <dbReference type="Proteomes" id="UP001152797"/>
    </source>
</evidence>
<dbReference type="InterPro" id="IPR003877">
    <property type="entry name" value="SPRY_dom"/>
</dbReference>
<feature type="signal peptide" evidence="6">
    <location>
        <begin position="1"/>
        <end position="20"/>
    </location>
</feature>
<organism evidence="8">
    <name type="scientific">Cladocopium goreaui</name>
    <dbReference type="NCBI Taxonomy" id="2562237"/>
    <lineage>
        <taxon>Eukaryota</taxon>
        <taxon>Sar</taxon>
        <taxon>Alveolata</taxon>
        <taxon>Dinophyceae</taxon>
        <taxon>Suessiales</taxon>
        <taxon>Symbiodiniaceae</taxon>
        <taxon>Cladocopium</taxon>
    </lineage>
</organism>
<dbReference type="SUPFAM" id="SSF49899">
    <property type="entry name" value="Concanavalin A-like lectins/glucanases"/>
    <property type="match status" value="1"/>
</dbReference>
<dbReference type="InterPro" id="IPR044993">
    <property type="entry name" value="BXL"/>
</dbReference>
<dbReference type="EMBL" id="CAMXCT030000369">
    <property type="protein sequence ID" value="CAL4765138.1"/>
    <property type="molecule type" value="Genomic_DNA"/>
</dbReference>
<feature type="chain" id="PRO_5043271968" description="WSC domain-containing protein" evidence="6">
    <location>
        <begin position="21"/>
        <end position="1837"/>
    </location>
</feature>
<dbReference type="Pfam" id="PF01915">
    <property type="entry name" value="Glyco_hydro_3_C"/>
    <property type="match status" value="1"/>
</dbReference>
<evidence type="ECO:0000256" key="1">
    <source>
        <dbReference type="ARBA" id="ARBA00005336"/>
    </source>
</evidence>
<dbReference type="SMART" id="SM01296">
    <property type="entry name" value="N2227"/>
    <property type="match status" value="1"/>
</dbReference>
<dbReference type="InterPro" id="IPR013783">
    <property type="entry name" value="Ig-like_fold"/>
</dbReference>
<dbReference type="InterPro" id="IPR013320">
    <property type="entry name" value="ConA-like_dom_sf"/>
</dbReference>
<dbReference type="InterPro" id="IPR017853">
    <property type="entry name" value="GH"/>
</dbReference>
<comment type="similarity">
    <text evidence="1">Belongs to the glycosyl hydrolase 3 family.</text>
</comment>
<dbReference type="SUPFAM" id="SSF52279">
    <property type="entry name" value="Beta-D-glucan exohydrolase, C-terminal domain"/>
    <property type="match status" value="1"/>
</dbReference>
<dbReference type="EMBL" id="CAMXCT020000369">
    <property type="protein sequence ID" value="CAL1131201.1"/>
    <property type="molecule type" value="Genomic_DNA"/>
</dbReference>